<proteinExistence type="predicted"/>
<evidence type="ECO:0000313" key="3">
    <source>
        <dbReference type="Proteomes" id="UP000372890"/>
    </source>
</evidence>
<evidence type="ECO:0000313" key="2">
    <source>
        <dbReference type="EMBL" id="VFS17508.1"/>
    </source>
</evidence>
<sequence length="69" mass="7392">MTNITLQKQHRTLWHFIPGLALSAVITGVALWGGSIPAVAGAGFSALTPRNLVGDGFRQHHLPAHLEKL</sequence>
<keyword evidence="1" id="KW-0812">Transmembrane</keyword>
<gene>
    <name evidence="2" type="primary">yeiH_2</name>
    <name evidence="2" type="ORF">NCTC9001_02123</name>
</gene>
<evidence type="ECO:0000256" key="1">
    <source>
        <dbReference type="SAM" id="Phobius"/>
    </source>
</evidence>
<feature type="transmembrane region" description="Helical" evidence="1">
    <location>
        <begin position="12"/>
        <end position="32"/>
    </location>
</feature>
<protein>
    <submittedName>
        <fullName evidence="2">Inner membrane protein</fullName>
    </submittedName>
</protein>
<dbReference type="Proteomes" id="UP000372890">
    <property type="component" value="Unassembled WGS sequence"/>
</dbReference>
<reference evidence="2 3" key="1">
    <citation type="submission" date="2019-03" db="EMBL/GenBank/DDBJ databases">
        <authorList>
            <consortium name="Pathogen Informatics"/>
        </authorList>
    </citation>
    <scope>NUCLEOTIDE SEQUENCE [LARGE SCALE GENOMIC DNA]</scope>
    <source>
        <strain evidence="2 3">NCTC9001</strain>
    </source>
</reference>
<name>A0A484X0B4_ECOLX</name>
<accession>A0A484X0B4</accession>
<organism evidence="2 3">
    <name type="scientific">Escherichia coli</name>
    <dbReference type="NCBI Taxonomy" id="562"/>
    <lineage>
        <taxon>Bacteria</taxon>
        <taxon>Pseudomonadati</taxon>
        <taxon>Pseudomonadota</taxon>
        <taxon>Gammaproteobacteria</taxon>
        <taxon>Enterobacterales</taxon>
        <taxon>Enterobacteriaceae</taxon>
        <taxon>Escherichia</taxon>
    </lineage>
</organism>
<keyword evidence="1" id="KW-1133">Transmembrane helix</keyword>
<dbReference type="EMBL" id="CAADIS010000004">
    <property type="protein sequence ID" value="VFS17508.1"/>
    <property type="molecule type" value="Genomic_DNA"/>
</dbReference>
<keyword evidence="1" id="KW-0472">Membrane</keyword>
<dbReference type="AlphaFoldDB" id="A0A484X0B4"/>